<name>A0A382FP17_9ZZZZ</name>
<evidence type="ECO:0000313" key="7">
    <source>
        <dbReference type="EMBL" id="SVB63721.1"/>
    </source>
</evidence>
<reference evidence="7" key="1">
    <citation type="submission" date="2018-05" db="EMBL/GenBank/DDBJ databases">
        <authorList>
            <person name="Lanie J.A."/>
            <person name="Ng W.-L."/>
            <person name="Kazmierczak K.M."/>
            <person name="Andrzejewski T.M."/>
            <person name="Davidsen T.M."/>
            <person name="Wayne K.J."/>
            <person name="Tettelin H."/>
            <person name="Glass J.I."/>
            <person name="Rusch D."/>
            <person name="Podicherti R."/>
            <person name="Tsui H.-C.T."/>
            <person name="Winkler M.E."/>
        </authorList>
    </citation>
    <scope>NUCLEOTIDE SEQUENCE</scope>
</reference>
<evidence type="ECO:0008006" key="8">
    <source>
        <dbReference type="Google" id="ProtNLM"/>
    </source>
</evidence>
<accession>A0A382FP17</accession>
<evidence type="ECO:0000256" key="3">
    <source>
        <dbReference type="ARBA" id="ARBA00022692"/>
    </source>
</evidence>
<keyword evidence="3 6" id="KW-0812">Transmembrane</keyword>
<dbReference type="PANTHER" id="PTHR34040:SF2">
    <property type="entry name" value="FLAGELLAR BIOSYNTHETIC PROTEIN FLIQ"/>
    <property type="match status" value="1"/>
</dbReference>
<dbReference type="InterPro" id="IPR002191">
    <property type="entry name" value="Bac_export_3"/>
</dbReference>
<dbReference type="GO" id="GO:0005886">
    <property type="term" value="C:plasma membrane"/>
    <property type="evidence" value="ECO:0007669"/>
    <property type="project" value="UniProtKB-SubCell"/>
</dbReference>
<keyword evidence="4 6" id="KW-1133">Transmembrane helix</keyword>
<keyword evidence="5 6" id="KW-0472">Membrane</keyword>
<dbReference type="AlphaFoldDB" id="A0A382FP17"/>
<organism evidence="7">
    <name type="scientific">marine metagenome</name>
    <dbReference type="NCBI Taxonomy" id="408172"/>
    <lineage>
        <taxon>unclassified sequences</taxon>
        <taxon>metagenomes</taxon>
        <taxon>ecological metagenomes</taxon>
    </lineage>
</organism>
<gene>
    <name evidence="7" type="ORF">METZ01_LOCUS216575</name>
</gene>
<proteinExistence type="predicted"/>
<evidence type="ECO:0000256" key="2">
    <source>
        <dbReference type="ARBA" id="ARBA00022475"/>
    </source>
</evidence>
<feature type="transmembrane region" description="Helical" evidence="6">
    <location>
        <begin position="13"/>
        <end position="38"/>
    </location>
</feature>
<evidence type="ECO:0000256" key="6">
    <source>
        <dbReference type="SAM" id="Phobius"/>
    </source>
</evidence>
<evidence type="ECO:0000256" key="4">
    <source>
        <dbReference type="ARBA" id="ARBA00022989"/>
    </source>
</evidence>
<keyword evidence="2" id="KW-1003">Cell membrane</keyword>
<evidence type="ECO:0000256" key="5">
    <source>
        <dbReference type="ARBA" id="ARBA00023136"/>
    </source>
</evidence>
<comment type="subcellular location">
    <subcellularLocation>
        <location evidence="1">Cell membrane</location>
        <topology evidence="1">Multi-pass membrane protein</topology>
    </subcellularLocation>
</comment>
<dbReference type="EMBL" id="UINC01050589">
    <property type="protein sequence ID" value="SVB63721.1"/>
    <property type="molecule type" value="Genomic_DNA"/>
</dbReference>
<evidence type="ECO:0000256" key="1">
    <source>
        <dbReference type="ARBA" id="ARBA00004651"/>
    </source>
</evidence>
<protein>
    <recommendedName>
        <fullName evidence="8">Flagellar biosynthetic protein FliQ</fullName>
    </recommendedName>
</protein>
<dbReference type="PANTHER" id="PTHR34040">
    <property type="entry name" value="FLAGELLAR BIOSYNTHETIC PROTEIN FLIQ"/>
    <property type="match status" value="1"/>
</dbReference>
<feature type="non-terminal residue" evidence="7">
    <location>
        <position position="55"/>
    </location>
</feature>
<dbReference type="PRINTS" id="PR00952">
    <property type="entry name" value="TYPE3IMQPROT"/>
</dbReference>
<dbReference type="GO" id="GO:0009306">
    <property type="term" value="P:protein secretion"/>
    <property type="evidence" value="ECO:0007669"/>
    <property type="project" value="InterPro"/>
</dbReference>
<dbReference type="Pfam" id="PF01313">
    <property type="entry name" value="Bac_export_3"/>
    <property type="match status" value="1"/>
</dbReference>
<sequence length="55" mass="5863">MTPDYSVEILKGMMTHIVMVAAPLLLAGMTVGLIISLFQAVTSLQEQTLAFAPKA</sequence>